<keyword evidence="2" id="KW-1185">Reference proteome</keyword>
<accession>A0A7W7SGY7</accession>
<dbReference type="Proteomes" id="UP000573327">
    <property type="component" value="Unassembled WGS sequence"/>
</dbReference>
<protein>
    <submittedName>
        <fullName evidence="1">Uncharacterized protein</fullName>
    </submittedName>
</protein>
<sequence>MDESTARGVRYLLGLAPDGAGRRVCGRLRIDPDGPVGPEFPSSEYGSYQALQLIRTTPALVTWMLQQDDPRVNELLCRRGLVPEGVGQDVRDGLPFGLERTDPVPVSPNLSRRVELPPSAELVDRLRRAVGSGSLRGARQVARGLRRADWPQVVAAHQEEPFPGYARWALAEQIDCPPELRAAFGTHRKFEHRLRQAGVLGGPADLLAGATSAREALRLLGFGRLVFPTRLAEAEDVLRPLVERELGGHGEAWAVLARLLPGFAGTLPELIVTAGAVAGPAPEHEPEYEFEPVPAKAPARPHPWAVPASVKLKVPVPVEPEPEAEPTSWQKLGGLVRRILGPS</sequence>
<dbReference type="AlphaFoldDB" id="A0A7W7SGY7"/>
<evidence type="ECO:0000313" key="1">
    <source>
        <dbReference type="EMBL" id="MBB4950286.1"/>
    </source>
</evidence>
<dbReference type="RefSeq" id="WP_184921339.1">
    <property type="nucleotide sequence ID" value="NZ_JACHJR010000001.1"/>
</dbReference>
<organism evidence="1 2">
    <name type="scientific">Kitasatospora gansuensis</name>
    <dbReference type="NCBI Taxonomy" id="258050"/>
    <lineage>
        <taxon>Bacteria</taxon>
        <taxon>Bacillati</taxon>
        <taxon>Actinomycetota</taxon>
        <taxon>Actinomycetes</taxon>
        <taxon>Kitasatosporales</taxon>
        <taxon>Streptomycetaceae</taxon>
        <taxon>Kitasatospora</taxon>
    </lineage>
</organism>
<gene>
    <name evidence="1" type="ORF">F4556_005821</name>
</gene>
<comment type="caution">
    <text evidence="1">The sequence shown here is derived from an EMBL/GenBank/DDBJ whole genome shotgun (WGS) entry which is preliminary data.</text>
</comment>
<proteinExistence type="predicted"/>
<dbReference type="EMBL" id="JACHJR010000001">
    <property type="protein sequence ID" value="MBB4950286.1"/>
    <property type="molecule type" value="Genomic_DNA"/>
</dbReference>
<name>A0A7W7SGY7_9ACTN</name>
<reference evidence="1 2" key="1">
    <citation type="submission" date="2020-08" db="EMBL/GenBank/DDBJ databases">
        <title>Sequencing the genomes of 1000 actinobacteria strains.</title>
        <authorList>
            <person name="Klenk H.-P."/>
        </authorList>
    </citation>
    <scope>NUCLEOTIDE SEQUENCE [LARGE SCALE GENOMIC DNA]</scope>
    <source>
        <strain evidence="1 2">DSM 44786</strain>
    </source>
</reference>
<evidence type="ECO:0000313" key="2">
    <source>
        <dbReference type="Proteomes" id="UP000573327"/>
    </source>
</evidence>